<dbReference type="InterPro" id="IPR000182">
    <property type="entry name" value="GNAT_dom"/>
</dbReference>
<evidence type="ECO:0000313" key="2">
    <source>
        <dbReference type="EMBL" id="OUE09159.1"/>
    </source>
</evidence>
<protein>
    <submittedName>
        <fullName evidence="2">Nodulation protein A</fullName>
    </submittedName>
</protein>
<evidence type="ECO:0000313" key="3">
    <source>
        <dbReference type="Proteomes" id="UP000195106"/>
    </source>
</evidence>
<dbReference type="InterPro" id="IPR016181">
    <property type="entry name" value="Acyl_CoA_acyltransferase"/>
</dbReference>
<dbReference type="Proteomes" id="UP000195106">
    <property type="component" value="Unassembled WGS sequence"/>
</dbReference>
<gene>
    <name evidence="2" type="primary">nodA_2</name>
    <name evidence="2" type="ORF">CMsap09_09455</name>
</gene>
<dbReference type="PROSITE" id="PS51186">
    <property type="entry name" value="GNAT"/>
    <property type="match status" value="1"/>
</dbReference>
<feature type="domain" description="N-acetyltransferase" evidence="1">
    <location>
        <begin position="4"/>
        <end position="159"/>
    </location>
</feature>
<reference evidence="2 3" key="1">
    <citation type="submission" date="2016-08" db="EMBL/GenBank/DDBJ databases">
        <title>Genome sequence of Clavibacter michiganensis spp. strain CASJ009.</title>
        <authorList>
            <person name="Thapa S.P."/>
            <person name="Coaker G."/>
        </authorList>
    </citation>
    <scope>NUCLEOTIDE SEQUENCE [LARGE SCALE GENOMIC DNA]</scope>
    <source>
        <strain evidence="2">CASJ009</strain>
    </source>
</reference>
<dbReference type="GO" id="GO:0016747">
    <property type="term" value="F:acyltransferase activity, transferring groups other than amino-acyl groups"/>
    <property type="evidence" value="ECO:0007669"/>
    <property type="project" value="InterPro"/>
</dbReference>
<dbReference type="Pfam" id="PF02474">
    <property type="entry name" value="NodA"/>
    <property type="match status" value="1"/>
</dbReference>
<proteinExistence type="predicted"/>
<dbReference type="AlphaFoldDB" id="A0A251XV35"/>
<dbReference type="GO" id="GO:0005829">
    <property type="term" value="C:cytosol"/>
    <property type="evidence" value="ECO:0007669"/>
    <property type="project" value="InterPro"/>
</dbReference>
<accession>A0A251XV35</accession>
<dbReference type="SUPFAM" id="SSF55729">
    <property type="entry name" value="Acyl-CoA N-acyltransferases (Nat)"/>
    <property type="match status" value="1"/>
</dbReference>
<dbReference type="InterPro" id="IPR003484">
    <property type="entry name" value="NodA"/>
</dbReference>
<organism evidence="2 3">
    <name type="scientific">Clavibacter michiganensis</name>
    <dbReference type="NCBI Taxonomy" id="28447"/>
    <lineage>
        <taxon>Bacteria</taxon>
        <taxon>Bacillati</taxon>
        <taxon>Actinomycetota</taxon>
        <taxon>Actinomycetes</taxon>
        <taxon>Micrococcales</taxon>
        <taxon>Microbacteriaceae</taxon>
        <taxon>Clavibacter</taxon>
    </lineage>
</organism>
<comment type="caution">
    <text evidence="2">The sequence shown here is derived from an EMBL/GenBank/DDBJ whole genome shotgun (WGS) entry which is preliminary data.</text>
</comment>
<dbReference type="Gene3D" id="3.40.630.30">
    <property type="match status" value="1"/>
</dbReference>
<dbReference type="EMBL" id="MDHJ01000001">
    <property type="protein sequence ID" value="OUE09159.1"/>
    <property type="molecule type" value="Genomic_DNA"/>
</dbReference>
<name>A0A251XV35_9MICO</name>
<evidence type="ECO:0000259" key="1">
    <source>
        <dbReference type="PROSITE" id="PS51186"/>
    </source>
</evidence>
<sequence>MVDERIEVVRHEDLSRTRLEQLQVLFDHESLDDHGPWTPDAPYGYSPADVHVLVTHGSELAAHAGFQRRVIAVGVHDVAVGGTGGVLVSERARGGGLGGRLMSRLARTMRSTAGVEYGYLGCRPEVAPFYASSGWRPVAADERSRSRRDGTVVVTTDDPILILPVTRAVSDWPAGLIDLRGTPW</sequence>